<dbReference type="OrthoDB" id="9798071at2"/>
<dbReference type="RefSeq" id="WP_119831023.1">
    <property type="nucleotide sequence ID" value="NZ_QYUL01000002.1"/>
</dbReference>
<comment type="caution">
    <text evidence="1">The sequence shown here is derived from an EMBL/GenBank/DDBJ whole genome shotgun (WGS) entry which is preliminary data.</text>
</comment>
<proteinExistence type="predicted"/>
<evidence type="ECO:0008006" key="3">
    <source>
        <dbReference type="Google" id="ProtNLM"/>
    </source>
</evidence>
<dbReference type="InterPro" id="IPR011681">
    <property type="entry name" value="GcrA"/>
</dbReference>
<protein>
    <recommendedName>
        <fullName evidence="3">GcrA cell cycle regulator</fullName>
    </recommendedName>
</protein>
<evidence type="ECO:0000313" key="1">
    <source>
        <dbReference type="EMBL" id="RJF80930.1"/>
    </source>
</evidence>
<dbReference type="EMBL" id="QYUL01000002">
    <property type="protein sequence ID" value="RJF80930.1"/>
    <property type="molecule type" value="Genomic_DNA"/>
</dbReference>
<name>A0A418VUV7_9PROT</name>
<reference evidence="1 2" key="1">
    <citation type="submission" date="2018-09" db="EMBL/GenBank/DDBJ databases">
        <authorList>
            <person name="Zhu H."/>
        </authorList>
    </citation>
    <scope>NUCLEOTIDE SEQUENCE [LARGE SCALE GENOMIC DNA]</scope>
    <source>
        <strain evidence="1 2">K2W22B-5</strain>
    </source>
</reference>
<organism evidence="1 2">
    <name type="scientific">Azospirillum cavernae</name>
    <dbReference type="NCBI Taxonomy" id="2320860"/>
    <lineage>
        <taxon>Bacteria</taxon>
        <taxon>Pseudomonadati</taxon>
        <taxon>Pseudomonadota</taxon>
        <taxon>Alphaproteobacteria</taxon>
        <taxon>Rhodospirillales</taxon>
        <taxon>Azospirillaceae</taxon>
        <taxon>Azospirillum</taxon>
    </lineage>
</organism>
<accession>A0A418VUV7</accession>
<keyword evidence="2" id="KW-1185">Reference proteome</keyword>
<dbReference type="Pfam" id="PF07750">
    <property type="entry name" value="GcrA"/>
    <property type="match status" value="1"/>
</dbReference>
<dbReference type="AlphaFoldDB" id="A0A418VUV7"/>
<sequence>MTPIPAPPLATRSASVTHLHRAIPAPRVCQWIEGEPTPDDSCKCGAPSAPGHAYCGPHLRRAYRIPPDAQPTP</sequence>
<dbReference type="Proteomes" id="UP000283458">
    <property type="component" value="Unassembled WGS sequence"/>
</dbReference>
<gene>
    <name evidence="1" type="ORF">D3877_11890</name>
</gene>
<evidence type="ECO:0000313" key="2">
    <source>
        <dbReference type="Proteomes" id="UP000283458"/>
    </source>
</evidence>